<feature type="transmembrane region" description="Helical" evidence="6">
    <location>
        <begin position="195"/>
        <end position="219"/>
    </location>
</feature>
<evidence type="ECO:0000313" key="9">
    <source>
        <dbReference type="Proteomes" id="UP001396898"/>
    </source>
</evidence>
<feature type="transmembrane region" description="Helical" evidence="6">
    <location>
        <begin position="34"/>
        <end position="56"/>
    </location>
</feature>
<gene>
    <name evidence="8" type="ORF">PG991_016237</name>
</gene>
<keyword evidence="3 6" id="KW-1133">Transmembrane helix</keyword>
<sequence length="394" mass="43346">MSGFPEADGTRVLLTPPPGYIVDLDNPQRNGDVGIYWCYAIGSALALVFLAQRLYTRIVFDGGLQWDDGETDIQSNVFGQATQLILVYEFAAAIEGVHGWELPIPKYESFLLLSWVSPPLYVLAGSFAKMSLLVVFLRLAPSGWFKVCSWATVGLVLTHTVVLIFVMIFSCHPLRKSWDVSIPATEGSCIDVVKLYFATAIANIITDLILFVLPIRLILQLRMPKVQKIGVAIIFTFASATVVTSIVRCAYLPMLLGNADQSWVIAQPSLWAIIEANLIIICGSTPTLRRFFRQVAPSLIGDSSSRGKSSKDTYQHNPALVTFGQISNQRNYYARFGEEGDEMYGIGHSTKINAGRRNDDGIASLGVTNRSNDASSDRAIITETVTVSVEYDTK</sequence>
<evidence type="ECO:0000256" key="3">
    <source>
        <dbReference type="ARBA" id="ARBA00022989"/>
    </source>
</evidence>
<reference evidence="8 9" key="1">
    <citation type="submission" date="2023-01" db="EMBL/GenBank/DDBJ databases">
        <title>Analysis of 21 Apiospora genomes using comparative genomics revels a genus with tremendous synthesis potential of carbohydrate active enzymes and secondary metabolites.</title>
        <authorList>
            <person name="Sorensen T."/>
        </authorList>
    </citation>
    <scope>NUCLEOTIDE SEQUENCE [LARGE SCALE GENOMIC DNA]</scope>
    <source>
        <strain evidence="8 9">CBS 20057</strain>
    </source>
</reference>
<dbReference type="Pfam" id="PF20684">
    <property type="entry name" value="Fung_rhodopsin"/>
    <property type="match status" value="1"/>
</dbReference>
<keyword evidence="2 6" id="KW-0812">Transmembrane</keyword>
<evidence type="ECO:0000256" key="4">
    <source>
        <dbReference type="ARBA" id="ARBA00023136"/>
    </source>
</evidence>
<evidence type="ECO:0000256" key="6">
    <source>
        <dbReference type="SAM" id="Phobius"/>
    </source>
</evidence>
<dbReference type="EMBL" id="JAQQWI010000024">
    <property type="protein sequence ID" value="KAK7994649.1"/>
    <property type="molecule type" value="Genomic_DNA"/>
</dbReference>
<dbReference type="Proteomes" id="UP001396898">
    <property type="component" value="Unassembled WGS sequence"/>
</dbReference>
<keyword evidence="4 6" id="KW-0472">Membrane</keyword>
<keyword evidence="9" id="KW-1185">Reference proteome</keyword>
<name>A0ABR1R1N1_9PEZI</name>
<proteinExistence type="inferred from homology"/>
<protein>
    <recommendedName>
        <fullName evidence="7">Rhodopsin domain-containing protein</fullName>
    </recommendedName>
</protein>
<dbReference type="PANTHER" id="PTHR33048:SF124">
    <property type="entry name" value="INTEGRAL MEMBRANE PROTEIN"/>
    <property type="match status" value="1"/>
</dbReference>
<dbReference type="InterPro" id="IPR052337">
    <property type="entry name" value="SAT4-like"/>
</dbReference>
<evidence type="ECO:0000259" key="7">
    <source>
        <dbReference type="Pfam" id="PF20684"/>
    </source>
</evidence>
<comment type="similarity">
    <text evidence="5">Belongs to the SAT4 family.</text>
</comment>
<feature type="transmembrane region" description="Helical" evidence="6">
    <location>
        <begin position="147"/>
        <end position="169"/>
    </location>
</feature>
<evidence type="ECO:0000256" key="1">
    <source>
        <dbReference type="ARBA" id="ARBA00004141"/>
    </source>
</evidence>
<organism evidence="8 9">
    <name type="scientific">Apiospora marii</name>
    <dbReference type="NCBI Taxonomy" id="335849"/>
    <lineage>
        <taxon>Eukaryota</taxon>
        <taxon>Fungi</taxon>
        <taxon>Dikarya</taxon>
        <taxon>Ascomycota</taxon>
        <taxon>Pezizomycotina</taxon>
        <taxon>Sordariomycetes</taxon>
        <taxon>Xylariomycetidae</taxon>
        <taxon>Amphisphaeriales</taxon>
        <taxon>Apiosporaceae</taxon>
        <taxon>Apiospora</taxon>
    </lineage>
</organism>
<accession>A0ABR1R1N1</accession>
<feature type="transmembrane region" description="Helical" evidence="6">
    <location>
        <begin position="231"/>
        <end position="256"/>
    </location>
</feature>
<feature type="transmembrane region" description="Helical" evidence="6">
    <location>
        <begin position="120"/>
        <end position="140"/>
    </location>
</feature>
<feature type="domain" description="Rhodopsin" evidence="7">
    <location>
        <begin position="53"/>
        <end position="293"/>
    </location>
</feature>
<feature type="transmembrane region" description="Helical" evidence="6">
    <location>
        <begin position="262"/>
        <end position="283"/>
    </location>
</feature>
<feature type="transmembrane region" description="Helical" evidence="6">
    <location>
        <begin position="77"/>
        <end position="100"/>
    </location>
</feature>
<comment type="subcellular location">
    <subcellularLocation>
        <location evidence="1">Membrane</location>
        <topology evidence="1">Multi-pass membrane protein</topology>
    </subcellularLocation>
</comment>
<dbReference type="InterPro" id="IPR049326">
    <property type="entry name" value="Rhodopsin_dom_fungi"/>
</dbReference>
<evidence type="ECO:0000313" key="8">
    <source>
        <dbReference type="EMBL" id="KAK7994649.1"/>
    </source>
</evidence>
<dbReference type="PANTHER" id="PTHR33048">
    <property type="entry name" value="PTH11-LIKE INTEGRAL MEMBRANE PROTEIN (AFU_ORTHOLOGUE AFUA_5G11245)"/>
    <property type="match status" value="1"/>
</dbReference>
<comment type="caution">
    <text evidence="8">The sequence shown here is derived from an EMBL/GenBank/DDBJ whole genome shotgun (WGS) entry which is preliminary data.</text>
</comment>
<evidence type="ECO:0000256" key="2">
    <source>
        <dbReference type="ARBA" id="ARBA00022692"/>
    </source>
</evidence>
<evidence type="ECO:0000256" key="5">
    <source>
        <dbReference type="ARBA" id="ARBA00038359"/>
    </source>
</evidence>